<organism evidence="9 10">
    <name type="scientific">Diplocarpon coronariae</name>
    <dbReference type="NCBI Taxonomy" id="2795749"/>
    <lineage>
        <taxon>Eukaryota</taxon>
        <taxon>Fungi</taxon>
        <taxon>Dikarya</taxon>
        <taxon>Ascomycota</taxon>
        <taxon>Pezizomycotina</taxon>
        <taxon>Leotiomycetes</taxon>
        <taxon>Helotiales</taxon>
        <taxon>Drepanopezizaceae</taxon>
        <taxon>Diplocarpon</taxon>
    </lineage>
</organism>
<dbReference type="Proteomes" id="UP000242519">
    <property type="component" value="Unassembled WGS sequence"/>
</dbReference>
<feature type="transmembrane region" description="Helical" evidence="7">
    <location>
        <begin position="41"/>
        <end position="61"/>
    </location>
</feature>
<dbReference type="PANTHER" id="PTHR33048">
    <property type="entry name" value="PTH11-LIKE INTEGRAL MEMBRANE PROTEIN (AFU_ORTHOLOGUE AFUA_5G11245)"/>
    <property type="match status" value="1"/>
</dbReference>
<sequence>MSGLEKFNSEQFTILNWIMWSIALVITILRLTVRFLQMKRLFWDDIFAVLGIIFLTGVAALNQAARDSTYLLIALEEGHKPAPQYKNLKDINAAEVHHKYMLFFLVMVFYLTLWSVKISLLLFYRRLLVGLNGYMRWWWIVMWFTIASLLASTLSNFLSCIPLSRRFDLHPGASCTAANGINSTWIASTMDISSDIFIALLPIRLLIGLRIPARQKIGIGAVFSLGAVVICFASIRLVEVLETIAPGNPTRYVSLLLWTILETTVAVIVGSLPTLRTLINCGARNQSSYVLDTARKMRANSTNQSHSGRGHIRLYDIKTDGISNEVRGGYESDEAIKNIPPRPIGGITKTQEISVSSRDANQEDQTSLHSFSCG</sequence>
<keyword evidence="3 7" id="KW-1133">Transmembrane helix</keyword>
<dbReference type="OrthoDB" id="444631at2759"/>
<reference evidence="9 10" key="1">
    <citation type="submission" date="2017-04" db="EMBL/GenBank/DDBJ databases">
        <title>Draft genome sequence of Marssonina coronaria NL1: causal agent of apple blotch.</title>
        <authorList>
            <person name="Cheng Q."/>
        </authorList>
    </citation>
    <scope>NUCLEOTIDE SEQUENCE [LARGE SCALE GENOMIC DNA]</scope>
    <source>
        <strain evidence="9 10">NL1</strain>
    </source>
</reference>
<evidence type="ECO:0000256" key="1">
    <source>
        <dbReference type="ARBA" id="ARBA00004141"/>
    </source>
</evidence>
<evidence type="ECO:0000256" key="2">
    <source>
        <dbReference type="ARBA" id="ARBA00022692"/>
    </source>
</evidence>
<evidence type="ECO:0000313" key="9">
    <source>
        <dbReference type="EMBL" id="OWP04140.1"/>
    </source>
</evidence>
<dbReference type="InterPro" id="IPR052337">
    <property type="entry name" value="SAT4-like"/>
</dbReference>
<accession>A0A218Z980</accession>
<proteinExistence type="inferred from homology"/>
<keyword evidence="10" id="KW-1185">Reference proteome</keyword>
<evidence type="ECO:0000256" key="4">
    <source>
        <dbReference type="ARBA" id="ARBA00023136"/>
    </source>
</evidence>
<evidence type="ECO:0000256" key="5">
    <source>
        <dbReference type="ARBA" id="ARBA00038359"/>
    </source>
</evidence>
<comment type="subcellular location">
    <subcellularLocation>
        <location evidence="1">Membrane</location>
        <topology evidence="1">Multi-pass membrane protein</topology>
    </subcellularLocation>
</comment>
<feature type="transmembrane region" description="Helical" evidence="7">
    <location>
        <begin position="12"/>
        <end position="29"/>
    </location>
</feature>
<feature type="transmembrane region" description="Helical" evidence="7">
    <location>
        <begin position="136"/>
        <end position="164"/>
    </location>
</feature>
<feature type="transmembrane region" description="Helical" evidence="7">
    <location>
        <begin position="100"/>
        <end position="124"/>
    </location>
</feature>
<protein>
    <recommendedName>
        <fullName evidence="8">Rhodopsin domain-containing protein</fullName>
    </recommendedName>
</protein>
<evidence type="ECO:0000256" key="3">
    <source>
        <dbReference type="ARBA" id="ARBA00022989"/>
    </source>
</evidence>
<feature type="transmembrane region" description="Helical" evidence="7">
    <location>
        <begin position="255"/>
        <end position="275"/>
    </location>
</feature>
<evidence type="ECO:0000259" key="8">
    <source>
        <dbReference type="Pfam" id="PF20684"/>
    </source>
</evidence>
<dbReference type="PANTHER" id="PTHR33048:SF47">
    <property type="entry name" value="INTEGRAL MEMBRANE PROTEIN-RELATED"/>
    <property type="match status" value="1"/>
</dbReference>
<feature type="domain" description="Rhodopsin" evidence="8">
    <location>
        <begin position="29"/>
        <end position="280"/>
    </location>
</feature>
<gene>
    <name evidence="9" type="ORF">B2J93_5961</name>
</gene>
<keyword evidence="2 7" id="KW-0812">Transmembrane</keyword>
<dbReference type="EMBL" id="MZNU01000133">
    <property type="protein sequence ID" value="OWP04140.1"/>
    <property type="molecule type" value="Genomic_DNA"/>
</dbReference>
<dbReference type="InParanoid" id="A0A218Z980"/>
<name>A0A218Z980_9HELO</name>
<keyword evidence="4 7" id="KW-0472">Membrane</keyword>
<evidence type="ECO:0000256" key="6">
    <source>
        <dbReference type="SAM" id="MobiDB-lite"/>
    </source>
</evidence>
<comment type="similarity">
    <text evidence="5">Belongs to the SAT4 family.</text>
</comment>
<dbReference type="Pfam" id="PF20684">
    <property type="entry name" value="Fung_rhodopsin"/>
    <property type="match status" value="1"/>
</dbReference>
<dbReference type="GO" id="GO:0016020">
    <property type="term" value="C:membrane"/>
    <property type="evidence" value="ECO:0007669"/>
    <property type="project" value="UniProtKB-SubCell"/>
</dbReference>
<evidence type="ECO:0000256" key="7">
    <source>
        <dbReference type="SAM" id="Phobius"/>
    </source>
</evidence>
<evidence type="ECO:0000313" key="10">
    <source>
        <dbReference type="Proteomes" id="UP000242519"/>
    </source>
</evidence>
<dbReference type="AlphaFoldDB" id="A0A218Z980"/>
<feature type="region of interest" description="Disordered" evidence="6">
    <location>
        <begin position="353"/>
        <end position="374"/>
    </location>
</feature>
<feature type="transmembrane region" description="Helical" evidence="7">
    <location>
        <begin position="217"/>
        <end position="235"/>
    </location>
</feature>
<dbReference type="STRING" id="503106.A0A218Z980"/>
<feature type="transmembrane region" description="Helical" evidence="7">
    <location>
        <begin position="184"/>
        <end position="205"/>
    </location>
</feature>
<dbReference type="InterPro" id="IPR049326">
    <property type="entry name" value="Rhodopsin_dom_fungi"/>
</dbReference>
<comment type="caution">
    <text evidence="9">The sequence shown here is derived from an EMBL/GenBank/DDBJ whole genome shotgun (WGS) entry which is preliminary data.</text>
</comment>